<evidence type="ECO:0000259" key="9">
    <source>
        <dbReference type="Pfam" id="PF06429"/>
    </source>
</evidence>
<evidence type="ECO:0000256" key="1">
    <source>
        <dbReference type="ARBA" id="ARBA00004365"/>
    </source>
</evidence>
<dbReference type="Proteomes" id="UP000531659">
    <property type="component" value="Unassembled WGS sequence"/>
</dbReference>
<evidence type="ECO:0000256" key="4">
    <source>
        <dbReference type="ARBA" id="ARBA00016244"/>
    </source>
</evidence>
<evidence type="ECO:0000256" key="3">
    <source>
        <dbReference type="ARBA" id="ARBA00009677"/>
    </source>
</evidence>
<dbReference type="GO" id="GO:0044780">
    <property type="term" value="P:bacterial-type flagellum assembly"/>
    <property type="evidence" value="ECO:0007669"/>
    <property type="project" value="InterPro"/>
</dbReference>
<dbReference type="GO" id="GO:0009424">
    <property type="term" value="C:bacterial-type flagellum hook"/>
    <property type="evidence" value="ECO:0007669"/>
    <property type="project" value="UniProtKB-UniRule"/>
</dbReference>
<reference evidence="11 12" key="1">
    <citation type="submission" date="2020-05" db="EMBL/GenBank/DDBJ databases">
        <title>Complete genome of Clostridium estertheticum subspecies estertheticum, isolated from Vacuum packed lamb meat from New Zealand imported to Switzerland.</title>
        <authorList>
            <person name="Wambui J."/>
            <person name="Stevens M.J.A."/>
            <person name="Stephan R."/>
        </authorList>
    </citation>
    <scope>NUCLEOTIDE SEQUENCE [LARGE SCALE GENOMIC DNA]</scope>
    <source>
        <strain evidence="11 12">CEST001</strain>
    </source>
</reference>
<comment type="similarity">
    <text evidence="3 7">Belongs to the flagella basal body rod proteins family.</text>
</comment>
<dbReference type="PRINTS" id="PR01005">
    <property type="entry name" value="FLGHOOKAP1"/>
</dbReference>
<dbReference type="Pfam" id="PF22638">
    <property type="entry name" value="FlgK_D1"/>
    <property type="match status" value="1"/>
</dbReference>
<name>A0A7Y3SW05_9CLOT</name>
<accession>A0A7Y3SW05</accession>
<dbReference type="GO" id="GO:0005576">
    <property type="term" value="C:extracellular region"/>
    <property type="evidence" value="ECO:0007669"/>
    <property type="project" value="UniProtKB-SubCell"/>
</dbReference>
<feature type="domain" description="Flagellar basal-body/hook protein C-terminal" evidence="9">
    <location>
        <begin position="550"/>
        <end position="587"/>
    </location>
</feature>
<dbReference type="NCBIfam" id="TIGR02492">
    <property type="entry name" value="flgK_ends"/>
    <property type="match status" value="1"/>
</dbReference>
<dbReference type="InterPro" id="IPR053927">
    <property type="entry name" value="FlgK_helical"/>
</dbReference>
<keyword evidence="6 7" id="KW-0975">Bacterial flagellum</keyword>
<feature type="domain" description="Flagellar hook-associated protein FlgK helical" evidence="10">
    <location>
        <begin position="95"/>
        <end position="222"/>
    </location>
</feature>
<evidence type="ECO:0000256" key="7">
    <source>
        <dbReference type="RuleBase" id="RU362065"/>
    </source>
</evidence>
<dbReference type="PANTHER" id="PTHR30033">
    <property type="entry name" value="FLAGELLAR HOOK-ASSOCIATED PROTEIN 1"/>
    <property type="match status" value="1"/>
</dbReference>
<dbReference type="InterPro" id="IPR002371">
    <property type="entry name" value="FlgK"/>
</dbReference>
<comment type="subcellular location">
    <subcellularLocation>
        <location evidence="1 7">Bacterial flagellum</location>
    </subcellularLocation>
    <subcellularLocation>
        <location evidence="2 7">Secreted</location>
    </subcellularLocation>
</comment>
<keyword evidence="11" id="KW-0966">Cell projection</keyword>
<evidence type="ECO:0000313" key="11">
    <source>
        <dbReference type="EMBL" id="NNU76038.1"/>
    </source>
</evidence>
<dbReference type="AlphaFoldDB" id="A0A7Y3SW05"/>
<feature type="domain" description="Flagellar basal body rod protein N-terminal" evidence="8">
    <location>
        <begin position="8"/>
        <end position="37"/>
    </location>
</feature>
<protein>
    <recommendedName>
        <fullName evidence="4 7">Flagellar hook-associated protein 1</fullName>
        <shortName evidence="7">HAP1</shortName>
    </recommendedName>
</protein>
<gene>
    <name evidence="7 11" type="primary">flgK</name>
    <name evidence="11" type="ORF">HLQ16_08865</name>
</gene>
<keyword evidence="5 7" id="KW-0964">Secreted</keyword>
<dbReference type="GO" id="GO:0005198">
    <property type="term" value="F:structural molecule activity"/>
    <property type="evidence" value="ECO:0007669"/>
    <property type="project" value="UniProtKB-UniRule"/>
</dbReference>
<dbReference type="EMBL" id="JABEYB010000006">
    <property type="protein sequence ID" value="NNU76038.1"/>
    <property type="molecule type" value="Genomic_DNA"/>
</dbReference>
<evidence type="ECO:0000256" key="6">
    <source>
        <dbReference type="ARBA" id="ARBA00023143"/>
    </source>
</evidence>
<evidence type="ECO:0000256" key="5">
    <source>
        <dbReference type="ARBA" id="ARBA00022525"/>
    </source>
</evidence>
<dbReference type="InterPro" id="IPR010930">
    <property type="entry name" value="Flg_bb/hook_C_dom"/>
</dbReference>
<dbReference type="Pfam" id="PF06429">
    <property type="entry name" value="Flg_bbr_C"/>
    <property type="match status" value="1"/>
</dbReference>
<dbReference type="SUPFAM" id="SSF64518">
    <property type="entry name" value="Phase 1 flagellin"/>
    <property type="match status" value="1"/>
</dbReference>
<organism evidence="11 12">
    <name type="scientific">Clostridium estertheticum</name>
    <dbReference type="NCBI Taxonomy" id="238834"/>
    <lineage>
        <taxon>Bacteria</taxon>
        <taxon>Bacillati</taxon>
        <taxon>Bacillota</taxon>
        <taxon>Clostridia</taxon>
        <taxon>Eubacteriales</taxon>
        <taxon>Clostridiaceae</taxon>
        <taxon>Clostridium</taxon>
    </lineage>
</organism>
<comment type="caution">
    <text evidence="11">The sequence shown here is derived from an EMBL/GenBank/DDBJ whole genome shotgun (WGS) entry which is preliminary data.</text>
</comment>
<evidence type="ECO:0000256" key="2">
    <source>
        <dbReference type="ARBA" id="ARBA00004613"/>
    </source>
</evidence>
<sequence length="593" mass="63857">MSGLYSTLNVAIRGMNSQQTAIDVTSHNIANANTDGYSRQRALMETTRPSTTSTGQLGTGVQVSSISRIRDTYLDYQVRTENGTMGLYQGREKFLTEVQSIFNEVSETGVSSMLSEVFKSWSSLSTSPESSNTRTVVAQKSKALTDQLNSTYSQLSKLKINCQDVIQKDVVDINGMLDQINDLNQQVIGVKVGGNEPNDLMDKRDLLVDQLSAKFGITIDKKTLAGEDLKATDNVGGADPTKDLYLVKSNPNDAVSRFSYVSTIVPSATVAPQKPGEDGNYDVTYYKNGDISTDANKVTMTIHLTPAEYTTLDQGRVIMADKEGYAIDKSGTRLAGTKSDGEKVLATDVSGAAEASGTANVLFNPKTGELNGYQSVQTDIDTYISDLNNMAKAIAYSVNAVHSGESDADKDTRKFFVNSTDGKEEEITAGNIAVNGDILNNVMLINAGKGSTPEAYDGNRALAISKLKDVKLNIQGIGTKTTRADLLKVNTFSNDTTLGVMMVNSTSDGMTISGDFTDIINRIADKTQYAQKTVTNNTTLLAGLEESRTSISGVSLDEEMANLIQFQHAYAANAKIISTVDELLDLIVNGLKK</sequence>
<dbReference type="PANTHER" id="PTHR30033:SF1">
    <property type="entry name" value="FLAGELLAR HOOK-ASSOCIATED PROTEIN 1"/>
    <property type="match status" value="1"/>
</dbReference>
<evidence type="ECO:0000259" key="8">
    <source>
        <dbReference type="Pfam" id="PF00460"/>
    </source>
</evidence>
<proteinExistence type="inferred from homology"/>
<keyword evidence="11" id="KW-0969">Cilium</keyword>
<dbReference type="Pfam" id="PF00460">
    <property type="entry name" value="Flg_bb_rod"/>
    <property type="match status" value="1"/>
</dbReference>
<evidence type="ECO:0000259" key="10">
    <source>
        <dbReference type="Pfam" id="PF22638"/>
    </source>
</evidence>
<dbReference type="RefSeq" id="WP_171296782.1">
    <property type="nucleotide sequence ID" value="NZ_CP087098.1"/>
</dbReference>
<evidence type="ECO:0000313" key="12">
    <source>
        <dbReference type="Proteomes" id="UP000531659"/>
    </source>
</evidence>
<keyword evidence="11" id="KW-0282">Flagellum</keyword>
<dbReference type="InterPro" id="IPR001444">
    <property type="entry name" value="Flag_bb_rod_N"/>
</dbReference>